<keyword evidence="3" id="KW-1003">Cell membrane</keyword>
<keyword evidence="4 7" id="KW-0812">Transmembrane</keyword>
<evidence type="ECO:0000256" key="2">
    <source>
        <dbReference type="ARBA" id="ARBA00009772"/>
    </source>
</evidence>
<reference evidence="8 9" key="1">
    <citation type="submission" date="2018-04" db="EMBL/GenBank/DDBJ databases">
        <title>Genomic Encyclopedia of Archaeal and Bacterial Type Strains, Phase II (KMG-II): from individual species to whole genera.</title>
        <authorList>
            <person name="Goeker M."/>
        </authorList>
    </citation>
    <scope>NUCLEOTIDE SEQUENCE [LARGE SCALE GENOMIC DNA]</scope>
    <source>
        <strain evidence="8 9">DSM 100977</strain>
    </source>
</reference>
<dbReference type="GO" id="GO:0006605">
    <property type="term" value="P:protein targeting"/>
    <property type="evidence" value="ECO:0007669"/>
    <property type="project" value="InterPro"/>
</dbReference>
<dbReference type="PRINTS" id="PR00953">
    <property type="entry name" value="TYPE3IMRPROT"/>
</dbReference>
<organism evidence="8 9">
    <name type="scientific">Litoreibacter ponti</name>
    <dbReference type="NCBI Taxonomy" id="1510457"/>
    <lineage>
        <taxon>Bacteria</taxon>
        <taxon>Pseudomonadati</taxon>
        <taxon>Pseudomonadota</taxon>
        <taxon>Alphaproteobacteria</taxon>
        <taxon>Rhodobacterales</taxon>
        <taxon>Roseobacteraceae</taxon>
        <taxon>Litoreibacter</taxon>
    </lineage>
</organism>
<keyword evidence="6 7" id="KW-0472">Membrane</keyword>
<feature type="transmembrane region" description="Helical" evidence="7">
    <location>
        <begin position="182"/>
        <end position="202"/>
    </location>
</feature>
<evidence type="ECO:0000256" key="4">
    <source>
        <dbReference type="ARBA" id="ARBA00022692"/>
    </source>
</evidence>
<dbReference type="Proteomes" id="UP000243978">
    <property type="component" value="Unassembled WGS sequence"/>
</dbReference>
<evidence type="ECO:0000313" key="8">
    <source>
        <dbReference type="EMBL" id="PTX57567.1"/>
    </source>
</evidence>
<name>A0A2T6BNJ9_9RHOB</name>
<feature type="transmembrane region" description="Helical" evidence="7">
    <location>
        <begin position="214"/>
        <end position="235"/>
    </location>
</feature>
<evidence type="ECO:0000256" key="1">
    <source>
        <dbReference type="ARBA" id="ARBA00004651"/>
    </source>
</evidence>
<accession>A0A2T6BNJ9</accession>
<feature type="transmembrane region" description="Helical" evidence="7">
    <location>
        <begin position="82"/>
        <end position="107"/>
    </location>
</feature>
<dbReference type="OrthoDB" id="9779817at2"/>
<dbReference type="GO" id="GO:0005886">
    <property type="term" value="C:plasma membrane"/>
    <property type="evidence" value="ECO:0007669"/>
    <property type="project" value="UniProtKB-SubCell"/>
</dbReference>
<feature type="transmembrane region" description="Helical" evidence="7">
    <location>
        <begin position="43"/>
        <end position="62"/>
    </location>
</feature>
<evidence type="ECO:0000256" key="6">
    <source>
        <dbReference type="ARBA" id="ARBA00023136"/>
    </source>
</evidence>
<comment type="caution">
    <text evidence="8">The sequence shown here is derived from an EMBL/GenBank/DDBJ whole genome shotgun (WGS) entry which is preliminary data.</text>
</comment>
<keyword evidence="9" id="KW-1185">Reference proteome</keyword>
<comment type="subcellular location">
    <subcellularLocation>
        <location evidence="1">Cell membrane</location>
        <topology evidence="1">Multi-pass membrane protein</topology>
    </subcellularLocation>
</comment>
<dbReference type="PANTHER" id="PTHR30065:SF1">
    <property type="entry name" value="SURFACE PRESENTATION OF ANTIGENS PROTEIN SPAR"/>
    <property type="match status" value="1"/>
</dbReference>
<sequence>MIIDDISISDLSQDLVLAFALIVFRVGAAMALLPAFGEQVVPVRIKLGATMAFSAIIAPFVIDEASAALSQADFIELIGPEVVAGLAFGFLFRALVFALQIAGSVAAQATSLSQFFGGGLGIDPQPAFSTLLVVAGLCLAVLLGLHIRIIELFALSYEVFPVGTWAAPAGLADWGVEQSARAFGLGFTLAGPFVLVSLIYNLGLGVINRAMPQLMVALVGAPAISFGALLILLLASPLILSVWGQTFIRIASPEGAGF</sequence>
<keyword evidence="5 7" id="KW-1133">Transmembrane helix</keyword>
<keyword evidence="8" id="KW-0969">Cilium</keyword>
<protein>
    <submittedName>
        <fullName evidence="8">Flagellar biosynthetic protein FliR</fullName>
    </submittedName>
</protein>
<keyword evidence="8" id="KW-0966">Cell projection</keyword>
<keyword evidence="8" id="KW-0282">Flagellum</keyword>
<dbReference type="InterPro" id="IPR002010">
    <property type="entry name" value="T3SS_IM_R"/>
</dbReference>
<dbReference type="AlphaFoldDB" id="A0A2T6BNJ9"/>
<dbReference type="Pfam" id="PF01311">
    <property type="entry name" value="Bac_export_1"/>
    <property type="match status" value="1"/>
</dbReference>
<evidence type="ECO:0000256" key="7">
    <source>
        <dbReference type="SAM" id="Phobius"/>
    </source>
</evidence>
<evidence type="ECO:0000313" key="9">
    <source>
        <dbReference type="Proteomes" id="UP000243978"/>
    </source>
</evidence>
<evidence type="ECO:0000256" key="3">
    <source>
        <dbReference type="ARBA" id="ARBA00022475"/>
    </source>
</evidence>
<dbReference type="EMBL" id="QBKS01000001">
    <property type="protein sequence ID" value="PTX57567.1"/>
    <property type="molecule type" value="Genomic_DNA"/>
</dbReference>
<dbReference type="PANTHER" id="PTHR30065">
    <property type="entry name" value="FLAGELLAR BIOSYNTHETIC PROTEIN FLIR"/>
    <property type="match status" value="1"/>
</dbReference>
<proteinExistence type="inferred from homology"/>
<comment type="similarity">
    <text evidence="2">Belongs to the FliR/MopE/SpaR family.</text>
</comment>
<dbReference type="RefSeq" id="WP_107845654.1">
    <property type="nucleotide sequence ID" value="NZ_QBKS01000001.1"/>
</dbReference>
<feature type="transmembrane region" description="Helical" evidence="7">
    <location>
        <begin position="15"/>
        <end position="36"/>
    </location>
</feature>
<gene>
    <name evidence="8" type="ORF">C8N43_2237</name>
</gene>
<feature type="transmembrane region" description="Helical" evidence="7">
    <location>
        <begin position="128"/>
        <end position="150"/>
    </location>
</feature>
<evidence type="ECO:0000256" key="5">
    <source>
        <dbReference type="ARBA" id="ARBA00022989"/>
    </source>
</evidence>